<evidence type="ECO:0000256" key="1">
    <source>
        <dbReference type="SAM" id="MobiDB-lite"/>
    </source>
</evidence>
<evidence type="ECO:0000313" key="3">
    <source>
        <dbReference type="EMBL" id="OSX81285.1"/>
    </source>
</evidence>
<accession>A0A1X6PKG0</accession>
<feature type="compositionally biased region" description="Acidic residues" evidence="1">
    <location>
        <begin position="121"/>
        <end position="137"/>
    </location>
</feature>
<dbReference type="InterPro" id="IPR001660">
    <property type="entry name" value="SAM"/>
</dbReference>
<gene>
    <name evidence="3" type="ORF">BU14_0022s0006</name>
</gene>
<proteinExistence type="predicted"/>
<evidence type="ECO:0000259" key="2">
    <source>
        <dbReference type="PROSITE" id="PS50105"/>
    </source>
</evidence>
<sequence>MLLASNETCCEWMVANRFEKFLDDFEHQLGVQTVSDLAYVTAADLEQLGVMPVQRRPFEELVAVPLVPTSLTVGPRAISSFPAPPSAAQSRASPVDASKERVTTTRPRADACGADGRESGSDTDAEYDGSPDEESSSNDEAVAGSTRRVYKKRKFGQARSRRNADDAAVLGGIARPQHLLTRYSNCTARAPSQSATSAGKSRISVDADGRCSCKSVIASFADRFSPARRMARERRRAEESGDCKGGQNEFNDARLGPIVVELLFDGGGNAVVHEKCVRAFLGVSNSWLASRHKAAIKASQAPTVIMTKAEISSSPIADDIINRIIRPDTCLLSLSQFFSSSAGDSRFRLLATYTSHALSVRLSNRMKQSERELFVAFVRAHRTPTGCTSDKSGRYHGAAYYSDAKWTVMRCVGDNKGVGETRLSFSAAFIEALVASGMPKVNNEVPLRWLKEYFSSTRRVDAMMVPSEEHTTRYQHKTDACSTCECLRSDLRSARQVVKCHAQQSDQGFLIRQQAIAEVKQTIDDLQTASEKHEEEAATAVHHHRTCVADSSARYGRL</sequence>
<dbReference type="AlphaFoldDB" id="A0A1X6PKG0"/>
<name>A0A1X6PKG0_PORUM</name>
<feature type="compositionally biased region" description="Basic and acidic residues" evidence="1">
    <location>
        <begin position="97"/>
        <end position="120"/>
    </location>
</feature>
<dbReference type="EMBL" id="KV918763">
    <property type="protein sequence ID" value="OSX81285.1"/>
    <property type="molecule type" value="Genomic_DNA"/>
</dbReference>
<evidence type="ECO:0000313" key="4">
    <source>
        <dbReference type="Proteomes" id="UP000218209"/>
    </source>
</evidence>
<reference evidence="3 4" key="1">
    <citation type="submission" date="2017-03" db="EMBL/GenBank/DDBJ databases">
        <title>WGS assembly of Porphyra umbilicalis.</title>
        <authorList>
            <person name="Brawley S.H."/>
            <person name="Blouin N.A."/>
            <person name="Ficko-Blean E."/>
            <person name="Wheeler G.L."/>
            <person name="Lohr M."/>
            <person name="Goodson H.V."/>
            <person name="Jenkins J.W."/>
            <person name="Blaby-Haas C.E."/>
            <person name="Helliwell K.E."/>
            <person name="Chan C."/>
            <person name="Marriage T."/>
            <person name="Bhattacharya D."/>
            <person name="Klein A.S."/>
            <person name="Badis Y."/>
            <person name="Brodie J."/>
            <person name="Cao Y."/>
            <person name="Collen J."/>
            <person name="Dittami S.M."/>
            <person name="Gachon C.M."/>
            <person name="Green B.R."/>
            <person name="Karpowicz S."/>
            <person name="Kim J.W."/>
            <person name="Kudahl U."/>
            <person name="Lin S."/>
            <person name="Michel G."/>
            <person name="Mittag M."/>
            <person name="Olson B.J."/>
            <person name="Pangilinan J."/>
            <person name="Peng Y."/>
            <person name="Qiu H."/>
            <person name="Shu S."/>
            <person name="Singer J.T."/>
            <person name="Smith A.G."/>
            <person name="Sprecher B.N."/>
            <person name="Wagner V."/>
            <person name="Wang W."/>
            <person name="Wang Z.-Y."/>
            <person name="Yan J."/>
            <person name="Yarish C."/>
            <person name="Zoeuner-Riek S."/>
            <person name="Zhuang Y."/>
            <person name="Zou Y."/>
            <person name="Lindquist E.A."/>
            <person name="Grimwood J."/>
            <person name="Barry K."/>
            <person name="Rokhsar D.S."/>
            <person name="Schmutz J."/>
            <person name="Stiller J.W."/>
            <person name="Grossman A.R."/>
            <person name="Prochnik S.E."/>
        </authorList>
    </citation>
    <scope>NUCLEOTIDE SEQUENCE [LARGE SCALE GENOMIC DNA]</scope>
    <source>
        <strain evidence="3">4086291</strain>
    </source>
</reference>
<organism evidence="3 4">
    <name type="scientific">Porphyra umbilicalis</name>
    <name type="common">Purple laver</name>
    <name type="synonym">Red alga</name>
    <dbReference type="NCBI Taxonomy" id="2786"/>
    <lineage>
        <taxon>Eukaryota</taxon>
        <taxon>Rhodophyta</taxon>
        <taxon>Bangiophyceae</taxon>
        <taxon>Bangiales</taxon>
        <taxon>Bangiaceae</taxon>
        <taxon>Porphyra</taxon>
    </lineage>
</organism>
<dbReference type="Proteomes" id="UP000218209">
    <property type="component" value="Unassembled WGS sequence"/>
</dbReference>
<feature type="compositionally biased region" description="Basic residues" evidence="1">
    <location>
        <begin position="148"/>
        <end position="161"/>
    </location>
</feature>
<keyword evidence="4" id="KW-1185">Reference proteome</keyword>
<feature type="compositionally biased region" description="Low complexity" evidence="1">
    <location>
        <begin position="81"/>
        <end position="94"/>
    </location>
</feature>
<feature type="domain" description="SAM" evidence="2">
    <location>
        <begin position="4"/>
        <end position="56"/>
    </location>
</feature>
<dbReference type="PROSITE" id="PS50105">
    <property type="entry name" value="SAM_DOMAIN"/>
    <property type="match status" value="1"/>
</dbReference>
<feature type="region of interest" description="Disordered" evidence="1">
    <location>
        <begin position="81"/>
        <end position="164"/>
    </location>
</feature>
<protein>
    <recommendedName>
        <fullName evidence="2">SAM domain-containing protein</fullName>
    </recommendedName>
</protein>